<dbReference type="Proteomes" id="UP000218231">
    <property type="component" value="Unassembled WGS sequence"/>
</dbReference>
<sequence>MSIFDALVASFTAFARRERSRTDKSSSASPVMCGISTRVVSEVISWIIIRPCRSSALPNSRPNASATLRMSRCCFASSAKPLV</sequence>
<accession>A0A2A2K428</accession>
<name>A0A2A2K428_9BILA</name>
<dbReference type="EMBL" id="LIAE01009738">
    <property type="protein sequence ID" value="PAV68549.1"/>
    <property type="molecule type" value="Genomic_DNA"/>
</dbReference>
<evidence type="ECO:0000313" key="1">
    <source>
        <dbReference type="EMBL" id="PAV68549.1"/>
    </source>
</evidence>
<evidence type="ECO:0000313" key="2">
    <source>
        <dbReference type="Proteomes" id="UP000218231"/>
    </source>
</evidence>
<protein>
    <submittedName>
        <fullName evidence="1">Uncharacterized protein</fullName>
    </submittedName>
</protein>
<gene>
    <name evidence="1" type="ORF">WR25_22955</name>
</gene>
<keyword evidence="2" id="KW-1185">Reference proteome</keyword>
<comment type="caution">
    <text evidence="1">The sequence shown here is derived from an EMBL/GenBank/DDBJ whole genome shotgun (WGS) entry which is preliminary data.</text>
</comment>
<reference evidence="1 2" key="1">
    <citation type="journal article" date="2017" name="Curr. Biol.">
        <title>Genome architecture and evolution of a unichromosomal asexual nematode.</title>
        <authorList>
            <person name="Fradin H."/>
            <person name="Zegar C."/>
            <person name="Gutwein M."/>
            <person name="Lucas J."/>
            <person name="Kovtun M."/>
            <person name="Corcoran D."/>
            <person name="Baugh L.R."/>
            <person name="Kiontke K."/>
            <person name="Gunsalus K."/>
            <person name="Fitch D.H."/>
            <person name="Piano F."/>
        </authorList>
    </citation>
    <scope>NUCLEOTIDE SEQUENCE [LARGE SCALE GENOMIC DNA]</scope>
    <source>
        <strain evidence="1">PF1309</strain>
    </source>
</reference>
<dbReference type="AlphaFoldDB" id="A0A2A2K428"/>
<proteinExistence type="predicted"/>
<organism evidence="1 2">
    <name type="scientific">Diploscapter pachys</name>
    <dbReference type="NCBI Taxonomy" id="2018661"/>
    <lineage>
        <taxon>Eukaryota</taxon>
        <taxon>Metazoa</taxon>
        <taxon>Ecdysozoa</taxon>
        <taxon>Nematoda</taxon>
        <taxon>Chromadorea</taxon>
        <taxon>Rhabditida</taxon>
        <taxon>Rhabditina</taxon>
        <taxon>Rhabditomorpha</taxon>
        <taxon>Rhabditoidea</taxon>
        <taxon>Rhabditidae</taxon>
        <taxon>Diploscapter</taxon>
    </lineage>
</organism>